<dbReference type="Proteomes" id="UP000694388">
    <property type="component" value="Unplaced"/>
</dbReference>
<dbReference type="Pfam" id="PF01663">
    <property type="entry name" value="Phosphodiest"/>
    <property type="match status" value="1"/>
</dbReference>
<evidence type="ECO:0000313" key="10">
    <source>
        <dbReference type="Proteomes" id="UP000694388"/>
    </source>
</evidence>
<sequence length="755" mass="85225">MVNRSSKYTIIVVLLIIALVVIILGLAIGLGIQVNNHNKQLVYSCRKRCLSNADGACECDSQCVKSKTCCPDYQDVCVVPKNTWECTNIRCEEERLPGSNCHCSNDCKEKGDCCTNYLPVCQAESWWVDDECEIIKPAECPNGFDHQPLILISLDGFRAEYMKTWYSLLPHLNKLRTCGTSANYMRSAYPTKTFPNHYTIVTGLYPESHGIVDNSMYDVEFDAHFSLSSPEKNNPRWWGGQPIWLTAESQGVKAGTYFWPGSDVPINNTHPSKWEPYNGSVPYEARVITILEWLDLQKDERPGFFTLYFDQPDHAGHGYGPVSGQVIEALQLVDKIVGQLMDGLKQRNLQKCVNIIVVADHGMDAVNCKRVEHLANYINVSNMYVYQGPAPRIRAYNVPDDYNTFPSKSVVQKLSCVNPNQHFKPYLKCDQPKRLHNAANRRIDKAVLIVDRQWLVSKNFSQSKYCTGGNHGYDNEFKSMTALFISYGPKFKDKTEVEPFENIELYNLMCDILEIDGAPNNGTHGSLNHLLRKPSYIPKFPEELLHPESCQLTTYSSQNCSCSTPNDPAVEQLNQQLNLSDAEVNVSETTHLPLGRPINMQPAGKWCLLMQHSFISAYRMDTNAPLWVSYTIFKHTGAKPLPSLKTNCTRDDPRLPNGPSCSNFSSYGFLYPPNLNTTHEYDGLITSNMMFMHPAFKSLGKMTLQHTSSYSLQLVSILKTRSNGVNNLSTSLPLFCLINLPTWKVVLMESHHLNG</sequence>
<keyword evidence="5" id="KW-1015">Disulfide bond</keyword>
<dbReference type="InterPro" id="IPR036024">
    <property type="entry name" value="Somatomedin_B-like_dom_sf"/>
</dbReference>
<organism evidence="9 10">
    <name type="scientific">Eptatretus burgeri</name>
    <name type="common">Inshore hagfish</name>
    <dbReference type="NCBI Taxonomy" id="7764"/>
    <lineage>
        <taxon>Eukaryota</taxon>
        <taxon>Metazoa</taxon>
        <taxon>Chordata</taxon>
        <taxon>Craniata</taxon>
        <taxon>Vertebrata</taxon>
        <taxon>Cyclostomata</taxon>
        <taxon>Myxini</taxon>
        <taxon>Myxiniformes</taxon>
        <taxon>Myxinidae</taxon>
        <taxon>Eptatretinae</taxon>
        <taxon>Eptatretus</taxon>
    </lineage>
</organism>
<dbReference type="GO" id="GO:0016787">
    <property type="term" value="F:hydrolase activity"/>
    <property type="evidence" value="ECO:0007669"/>
    <property type="project" value="UniProtKB-KW"/>
</dbReference>
<evidence type="ECO:0000256" key="4">
    <source>
        <dbReference type="ARBA" id="ARBA00022801"/>
    </source>
</evidence>
<evidence type="ECO:0000256" key="1">
    <source>
        <dbReference type="ARBA" id="ARBA00004613"/>
    </source>
</evidence>
<dbReference type="SMART" id="SM00201">
    <property type="entry name" value="SO"/>
    <property type="match status" value="2"/>
</dbReference>
<evidence type="ECO:0000256" key="2">
    <source>
        <dbReference type="ARBA" id="ARBA00022525"/>
    </source>
</evidence>
<accession>A0A8C4PXW4</accession>
<dbReference type="Gene3D" id="3.40.720.10">
    <property type="entry name" value="Alkaline Phosphatase, subunit A"/>
    <property type="match status" value="1"/>
</dbReference>
<dbReference type="InterPro" id="IPR001212">
    <property type="entry name" value="Somatomedin_B_dom"/>
</dbReference>
<dbReference type="AlphaFoldDB" id="A0A8C4PXW4"/>
<dbReference type="Gene3D" id="3.40.570.10">
    <property type="entry name" value="Extracellular Endonuclease, subunit A"/>
    <property type="match status" value="1"/>
</dbReference>
<evidence type="ECO:0000256" key="5">
    <source>
        <dbReference type="ARBA" id="ARBA00023157"/>
    </source>
</evidence>
<dbReference type="FunFam" id="4.10.410.20:FF:000001">
    <property type="entry name" value="Ectonucleotide pyrophosphatase/phosphodiesterase family member 2"/>
    <property type="match status" value="1"/>
</dbReference>
<keyword evidence="3" id="KW-0479">Metal-binding</keyword>
<dbReference type="Ensembl" id="ENSEBUT00000004096.1">
    <property type="protein sequence ID" value="ENSEBUP00000003710.1"/>
    <property type="gene ID" value="ENSEBUG00000002673.1"/>
</dbReference>
<feature type="domain" description="SMB" evidence="8">
    <location>
        <begin position="82"/>
        <end position="126"/>
    </location>
</feature>
<keyword evidence="7" id="KW-0812">Transmembrane</keyword>
<keyword evidence="4" id="KW-0378">Hydrolase</keyword>
<dbReference type="CDD" id="cd16018">
    <property type="entry name" value="Enpp"/>
    <property type="match status" value="1"/>
</dbReference>
<reference evidence="9" key="1">
    <citation type="submission" date="2025-08" db="UniProtKB">
        <authorList>
            <consortium name="Ensembl"/>
        </authorList>
    </citation>
    <scope>IDENTIFICATION</scope>
</reference>
<dbReference type="PANTHER" id="PTHR10151">
    <property type="entry name" value="ECTONUCLEOTIDE PYROPHOSPHATASE/PHOSPHODIESTERASE"/>
    <property type="match status" value="1"/>
</dbReference>
<dbReference type="GO" id="GO:0046872">
    <property type="term" value="F:metal ion binding"/>
    <property type="evidence" value="ECO:0007669"/>
    <property type="project" value="UniProtKB-KW"/>
</dbReference>
<reference evidence="9" key="2">
    <citation type="submission" date="2025-09" db="UniProtKB">
        <authorList>
            <consortium name="Ensembl"/>
        </authorList>
    </citation>
    <scope>IDENTIFICATION</scope>
</reference>
<dbReference type="InterPro" id="IPR044929">
    <property type="entry name" value="DNA/RNA_non-sp_Endonuclease_sf"/>
</dbReference>
<dbReference type="Gene3D" id="4.10.410.20">
    <property type="match status" value="2"/>
</dbReference>
<evidence type="ECO:0000259" key="8">
    <source>
        <dbReference type="PROSITE" id="PS50958"/>
    </source>
</evidence>
<dbReference type="OMA" id="LFRCGER"/>
<keyword evidence="7" id="KW-1133">Transmembrane helix</keyword>
<evidence type="ECO:0000256" key="3">
    <source>
        <dbReference type="ARBA" id="ARBA00022723"/>
    </source>
</evidence>
<dbReference type="GeneTree" id="ENSGT00940000159640"/>
<dbReference type="SUPFAM" id="SSF53649">
    <property type="entry name" value="Alkaline phosphatase-like"/>
    <property type="match status" value="1"/>
</dbReference>
<protein>
    <submittedName>
        <fullName evidence="9">Ectonucleotide pyrophosphatase/phosphodiesterase 3</fullName>
    </submittedName>
</protein>
<dbReference type="SUPFAM" id="SSF90188">
    <property type="entry name" value="Somatomedin B domain"/>
    <property type="match status" value="2"/>
</dbReference>
<keyword evidence="6" id="KW-0325">Glycoprotein</keyword>
<comment type="subcellular location">
    <subcellularLocation>
        <location evidence="1">Secreted</location>
    </subcellularLocation>
</comment>
<keyword evidence="10" id="KW-1185">Reference proteome</keyword>
<evidence type="ECO:0000313" key="9">
    <source>
        <dbReference type="Ensembl" id="ENSEBUP00000003710.1"/>
    </source>
</evidence>
<dbReference type="PROSITE" id="PS00524">
    <property type="entry name" value="SMB_1"/>
    <property type="match status" value="2"/>
</dbReference>
<evidence type="ECO:0000256" key="7">
    <source>
        <dbReference type="SAM" id="Phobius"/>
    </source>
</evidence>
<feature type="domain" description="SMB" evidence="8">
    <location>
        <begin position="41"/>
        <end position="81"/>
    </location>
</feature>
<keyword evidence="7" id="KW-0472">Membrane</keyword>
<proteinExistence type="predicted"/>
<feature type="transmembrane region" description="Helical" evidence="7">
    <location>
        <begin position="12"/>
        <end position="32"/>
    </location>
</feature>
<dbReference type="InterPro" id="IPR017850">
    <property type="entry name" value="Alkaline_phosphatase_core_sf"/>
</dbReference>
<dbReference type="InterPro" id="IPR002591">
    <property type="entry name" value="Phosphodiest/P_Trfase"/>
</dbReference>
<dbReference type="GO" id="GO:0005576">
    <property type="term" value="C:extracellular region"/>
    <property type="evidence" value="ECO:0007669"/>
    <property type="project" value="UniProtKB-SubCell"/>
</dbReference>
<dbReference type="PROSITE" id="PS50958">
    <property type="entry name" value="SMB_2"/>
    <property type="match status" value="2"/>
</dbReference>
<name>A0A8C4PXW4_EPTBU</name>
<keyword evidence="2" id="KW-0964">Secreted</keyword>
<evidence type="ECO:0000256" key="6">
    <source>
        <dbReference type="ARBA" id="ARBA00023180"/>
    </source>
</evidence>
<dbReference type="PANTHER" id="PTHR10151:SF114">
    <property type="entry name" value="ECTONUCLEOTIDE PYROPHOSPHATASE_PHOSPHODIESTERASE C27A7.3"/>
    <property type="match status" value="1"/>
</dbReference>
<dbReference type="Pfam" id="PF01033">
    <property type="entry name" value="Somatomedin_B"/>
    <property type="match status" value="2"/>
</dbReference>